<comment type="caution">
    <text evidence="1">The sequence shown here is derived from an EMBL/GenBank/DDBJ whole genome shotgun (WGS) entry which is preliminary data.</text>
</comment>
<proteinExistence type="predicted"/>
<organism evidence="1 2">
    <name type="scientific">Thalassiosira oceanica</name>
    <name type="common">Marine diatom</name>
    <dbReference type="NCBI Taxonomy" id="159749"/>
    <lineage>
        <taxon>Eukaryota</taxon>
        <taxon>Sar</taxon>
        <taxon>Stramenopiles</taxon>
        <taxon>Ochrophyta</taxon>
        <taxon>Bacillariophyta</taxon>
        <taxon>Coscinodiscophyceae</taxon>
        <taxon>Thalassiosirophycidae</taxon>
        <taxon>Thalassiosirales</taxon>
        <taxon>Thalassiosiraceae</taxon>
        <taxon>Thalassiosira</taxon>
    </lineage>
</organism>
<dbReference type="AlphaFoldDB" id="K0SRH8"/>
<sequence length="252" mass="29292">MTLRRFFAVQLMPASHIFQTPKKVASDRESENGISFTSSNFEYKICRRHPTGGWLPPIPRHREEAQHFPLQYDYVNTNCLGNILDFVSHELANRHSVTKQYSVYLVGPGVWDSVKQHLCIHPMYDAAHKEYPETVYELLEMTLHKLARLAEENQSLIIVWRTSGYYDGDKRGAHVIDEINRMARNFISEWNAKRRADGKTKNFLCLDFGAAIREKSQGQNRLRGDMQAHYSLEVRLLQIQMLVNLLYEQGHA</sequence>
<evidence type="ECO:0000313" key="2">
    <source>
        <dbReference type="Proteomes" id="UP000266841"/>
    </source>
</evidence>
<dbReference type="EMBL" id="AGNL01010717">
    <property type="protein sequence ID" value="EJK68893.1"/>
    <property type="molecule type" value="Genomic_DNA"/>
</dbReference>
<evidence type="ECO:0000313" key="1">
    <source>
        <dbReference type="EMBL" id="EJK68893.1"/>
    </source>
</evidence>
<dbReference type="Proteomes" id="UP000266841">
    <property type="component" value="Unassembled WGS sequence"/>
</dbReference>
<gene>
    <name evidence="1" type="ORF">THAOC_09898</name>
</gene>
<dbReference type="OrthoDB" id="47672at2759"/>
<accession>K0SRH8</accession>
<name>K0SRH8_THAOC</name>
<protein>
    <submittedName>
        <fullName evidence="1">Uncharacterized protein</fullName>
    </submittedName>
</protein>
<reference evidence="1 2" key="1">
    <citation type="journal article" date="2012" name="Genome Biol.">
        <title>Genome and low-iron response of an oceanic diatom adapted to chronic iron limitation.</title>
        <authorList>
            <person name="Lommer M."/>
            <person name="Specht M."/>
            <person name="Roy A.S."/>
            <person name="Kraemer L."/>
            <person name="Andreson R."/>
            <person name="Gutowska M.A."/>
            <person name="Wolf J."/>
            <person name="Bergner S.V."/>
            <person name="Schilhabel M.B."/>
            <person name="Klostermeier U.C."/>
            <person name="Beiko R.G."/>
            <person name="Rosenstiel P."/>
            <person name="Hippler M."/>
            <person name="Laroche J."/>
        </authorList>
    </citation>
    <scope>NUCLEOTIDE SEQUENCE [LARGE SCALE GENOMIC DNA]</scope>
    <source>
        <strain evidence="1 2">CCMP1005</strain>
    </source>
</reference>
<keyword evidence="2" id="KW-1185">Reference proteome</keyword>